<sequence>MTGEPGGAATDAMQFWDERYVSRRTEHGRIWSGDVNSTVEQQLKGLPPGSALELGSGEGADALWLAAQGWNVTALDISSVALAVGAAEATKEGLSDRIEWVQTDLATWRPSAQYDLVMSAFLHSPVEFPREAVLRRAVSAVAPGGSLLIVGHGGFPPMSEHAHGTDFPSFPSPDDVLASLHLPSGWAVETNALIERTAKWRDEQDVVLVDTVLRVRRDE</sequence>
<evidence type="ECO:0000313" key="3">
    <source>
        <dbReference type="EMBL" id="MDQ0645544.1"/>
    </source>
</evidence>
<dbReference type="GO" id="GO:0008168">
    <property type="term" value="F:methyltransferase activity"/>
    <property type="evidence" value="ECO:0007669"/>
    <property type="project" value="UniProtKB-KW"/>
</dbReference>
<dbReference type="PANTHER" id="PTHR43861">
    <property type="entry name" value="TRANS-ACONITATE 2-METHYLTRANSFERASE-RELATED"/>
    <property type="match status" value="1"/>
</dbReference>
<dbReference type="CDD" id="cd02440">
    <property type="entry name" value="AdoMet_MTases"/>
    <property type="match status" value="1"/>
</dbReference>
<dbReference type="RefSeq" id="WP_307363909.1">
    <property type="nucleotide sequence ID" value="NZ_JAUSXK010000001.1"/>
</dbReference>
<proteinExistence type="predicted"/>
<keyword evidence="3" id="KW-0489">Methyltransferase</keyword>
<evidence type="ECO:0000256" key="1">
    <source>
        <dbReference type="ARBA" id="ARBA00022679"/>
    </source>
</evidence>
<accession>A0ABU0PDZ0</accession>
<dbReference type="Pfam" id="PF13649">
    <property type="entry name" value="Methyltransf_25"/>
    <property type="match status" value="1"/>
</dbReference>
<name>A0ABU0PDZ0_9MICO</name>
<dbReference type="SUPFAM" id="SSF53335">
    <property type="entry name" value="S-adenosyl-L-methionine-dependent methyltransferases"/>
    <property type="match status" value="1"/>
</dbReference>
<dbReference type="PANTHER" id="PTHR43861:SF3">
    <property type="entry name" value="PUTATIVE (AFU_ORTHOLOGUE AFUA_2G14390)-RELATED"/>
    <property type="match status" value="1"/>
</dbReference>
<feature type="domain" description="Methyltransferase" evidence="2">
    <location>
        <begin position="52"/>
        <end position="145"/>
    </location>
</feature>
<keyword evidence="4" id="KW-1185">Reference proteome</keyword>
<dbReference type="Proteomes" id="UP001239085">
    <property type="component" value="Unassembled WGS sequence"/>
</dbReference>
<dbReference type="Gene3D" id="3.40.50.150">
    <property type="entry name" value="Vaccinia Virus protein VP39"/>
    <property type="match status" value="1"/>
</dbReference>
<keyword evidence="1" id="KW-0808">Transferase</keyword>
<evidence type="ECO:0000313" key="4">
    <source>
        <dbReference type="Proteomes" id="UP001239085"/>
    </source>
</evidence>
<dbReference type="InterPro" id="IPR029063">
    <property type="entry name" value="SAM-dependent_MTases_sf"/>
</dbReference>
<dbReference type="EMBL" id="JAUSXK010000001">
    <property type="protein sequence ID" value="MDQ0645544.1"/>
    <property type="molecule type" value="Genomic_DNA"/>
</dbReference>
<evidence type="ECO:0000259" key="2">
    <source>
        <dbReference type="Pfam" id="PF13649"/>
    </source>
</evidence>
<reference evidence="3 4" key="1">
    <citation type="submission" date="2023-07" db="EMBL/GenBank/DDBJ databases">
        <title>Comparative genomics of wheat-associated soil bacteria to identify genetic determinants of phenazine resistance.</title>
        <authorList>
            <person name="Mouncey N."/>
        </authorList>
    </citation>
    <scope>NUCLEOTIDE SEQUENCE [LARGE SCALE GENOMIC DNA]</scope>
    <source>
        <strain evidence="3 4">W2I7</strain>
    </source>
</reference>
<dbReference type="InterPro" id="IPR041698">
    <property type="entry name" value="Methyltransf_25"/>
</dbReference>
<organism evidence="3 4">
    <name type="scientific">Microbacterium murale</name>
    <dbReference type="NCBI Taxonomy" id="1081040"/>
    <lineage>
        <taxon>Bacteria</taxon>
        <taxon>Bacillati</taxon>
        <taxon>Actinomycetota</taxon>
        <taxon>Actinomycetes</taxon>
        <taxon>Micrococcales</taxon>
        <taxon>Microbacteriaceae</taxon>
        <taxon>Microbacterium</taxon>
    </lineage>
</organism>
<comment type="caution">
    <text evidence="3">The sequence shown here is derived from an EMBL/GenBank/DDBJ whole genome shotgun (WGS) entry which is preliminary data.</text>
</comment>
<protein>
    <submittedName>
        <fullName evidence="3">SAM-dependent methyltransferase</fullName>
    </submittedName>
</protein>
<dbReference type="GO" id="GO:0032259">
    <property type="term" value="P:methylation"/>
    <property type="evidence" value="ECO:0007669"/>
    <property type="project" value="UniProtKB-KW"/>
</dbReference>
<gene>
    <name evidence="3" type="ORF">QFZ46_003704</name>
</gene>